<dbReference type="EMBL" id="LAZR01000534">
    <property type="protein sequence ID" value="KKN65118.1"/>
    <property type="molecule type" value="Genomic_DNA"/>
</dbReference>
<comment type="caution">
    <text evidence="2">The sequence shown here is derived from an EMBL/GenBank/DDBJ whole genome shotgun (WGS) entry which is preliminary data.</text>
</comment>
<sequence>MRFFLGLLIATLPLVALFGLSFWIFSGPTEVVEVSCFDRYGNEILGVVCEADELTDPLRIKFNNMFFPFFALSTAWGIGFVFAWFKWWSEDECLGEEEK</sequence>
<gene>
    <name evidence="2" type="ORF">LCGC14_0485060</name>
</gene>
<keyword evidence="1" id="KW-0472">Membrane</keyword>
<protein>
    <submittedName>
        <fullName evidence="2">Uncharacterized protein</fullName>
    </submittedName>
</protein>
<reference evidence="2" key="1">
    <citation type="journal article" date="2015" name="Nature">
        <title>Complex archaea that bridge the gap between prokaryotes and eukaryotes.</title>
        <authorList>
            <person name="Spang A."/>
            <person name="Saw J.H."/>
            <person name="Jorgensen S.L."/>
            <person name="Zaremba-Niedzwiedzka K."/>
            <person name="Martijn J."/>
            <person name="Lind A.E."/>
            <person name="van Eijk R."/>
            <person name="Schleper C."/>
            <person name="Guy L."/>
            <person name="Ettema T.J."/>
        </authorList>
    </citation>
    <scope>NUCLEOTIDE SEQUENCE</scope>
</reference>
<evidence type="ECO:0000313" key="2">
    <source>
        <dbReference type="EMBL" id="KKN65118.1"/>
    </source>
</evidence>
<dbReference type="AlphaFoldDB" id="A0A0F9VH32"/>
<accession>A0A0F9VH32</accession>
<organism evidence="2">
    <name type="scientific">marine sediment metagenome</name>
    <dbReference type="NCBI Taxonomy" id="412755"/>
    <lineage>
        <taxon>unclassified sequences</taxon>
        <taxon>metagenomes</taxon>
        <taxon>ecological metagenomes</taxon>
    </lineage>
</organism>
<proteinExistence type="predicted"/>
<name>A0A0F9VH32_9ZZZZ</name>
<keyword evidence="1" id="KW-0812">Transmembrane</keyword>
<evidence type="ECO:0000256" key="1">
    <source>
        <dbReference type="SAM" id="Phobius"/>
    </source>
</evidence>
<keyword evidence="1" id="KW-1133">Transmembrane helix</keyword>
<feature type="transmembrane region" description="Helical" evidence="1">
    <location>
        <begin position="65"/>
        <end position="85"/>
    </location>
</feature>